<accession>A0A0E9VPY6</accession>
<name>A0A0E9VPY6_ANGAN</name>
<organism evidence="2">
    <name type="scientific">Anguilla anguilla</name>
    <name type="common">European freshwater eel</name>
    <name type="synonym">Muraena anguilla</name>
    <dbReference type="NCBI Taxonomy" id="7936"/>
    <lineage>
        <taxon>Eukaryota</taxon>
        <taxon>Metazoa</taxon>
        <taxon>Chordata</taxon>
        <taxon>Craniata</taxon>
        <taxon>Vertebrata</taxon>
        <taxon>Euteleostomi</taxon>
        <taxon>Actinopterygii</taxon>
        <taxon>Neopterygii</taxon>
        <taxon>Teleostei</taxon>
        <taxon>Anguilliformes</taxon>
        <taxon>Anguillidae</taxon>
        <taxon>Anguilla</taxon>
    </lineage>
</organism>
<dbReference type="AlphaFoldDB" id="A0A0E9VPY6"/>
<feature type="transmembrane region" description="Helical" evidence="1">
    <location>
        <begin position="6"/>
        <end position="28"/>
    </location>
</feature>
<keyword evidence="1" id="KW-0472">Membrane</keyword>
<reference evidence="2" key="1">
    <citation type="submission" date="2014-11" db="EMBL/GenBank/DDBJ databases">
        <authorList>
            <person name="Amaro Gonzalez C."/>
        </authorList>
    </citation>
    <scope>NUCLEOTIDE SEQUENCE</scope>
</reference>
<reference evidence="2" key="2">
    <citation type="journal article" date="2015" name="Fish Shellfish Immunol.">
        <title>Early steps in the European eel (Anguilla anguilla)-Vibrio vulnificus interaction in the gills: Role of the RtxA13 toxin.</title>
        <authorList>
            <person name="Callol A."/>
            <person name="Pajuelo D."/>
            <person name="Ebbesson L."/>
            <person name="Teles M."/>
            <person name="MacKenzie S."/>
            <person name="Amaro C."/>
        </authorList>
    </citation>
    <scope>NUCLEOTIDE SEQUENCE</scope>
</reference>
<proteinExistence type="predicted"/>
<keyword evidence="1" id="KW-1133">Transmembrane helix</keyword>
<keyword evidence="1" id="KW-0812">Transmembrane</keyword>
<evidence type="ECO:0000256" key="1">
    <source>
        <dbReference type="SAM" id="Phobius"/>
    </source>
</evidence>
<evidence type="ECO:0000313" key="2">
    <source>
        <dbReference type="EMBL" id="JAH79425.1"/>
    </source>
</evidence>
<sequence length="67" mass="7870">MLGSCIFQVLFWTFFVLMYNLNFFSFRYTLLQASNTGVRYVLYIIIIIIIIIVINSQQSILSKTEHA</sequence>
<feature type="transmembrane region" description="Helical" evidence="1">
    <location>
        <begin position="40"/>
        <end position="61"/>
    </location>
</feature>
<dbReference type="EMBL" id="GBXM01029152">
    <property type="protein sequence ID" value="JAH79425.1"/>
    <property type="molecule type" value="Transcribed_RNA"/>
</dbReference>
<protein>
    <submittedName>
        <fullName evidence="2">Uncharacterized protein</fullName>
    </submittedName>
</protein>